<reference evidence="8 9" key="1">
    <citation type="journal article" date="2019" name="Int. J. Syst. Evol. Microbiol.">
        <title>The Global Catalogue of Microorganisms (GCM) 10K type strain sequencing project: providing services to taxonomists for standard genome sequencing and annotation.</title>
        <authorList>
            <consortium name="The Broad Institute Genomics Platform"/>
            <consortium name="The Broad Institute Genome Sequencing Center for Infectious Disease"/>
            <person name="Wu L."/>
            <person name="Ma J."/>
        </authorList>
    </citation>
    <scope>NUCLEOTIDE SEQUENCE [LARGE SCALE GENOMIC DNA]</scope>
    <source>
        <strain evidence="8 9">JCM 14718</strain>
    </source>
</reference>
<organism evidence="8 9">
    <name type="scientific">Fodinicola feengrottensis</name>
    <dbReference type="NCBI Taxonomy" id="435914"/>
    <lineage>
        <taxon>Bacteria</taxon>
        <taxon>Bacillati</taxon>
        <taxon>Actinomycetota</taxon>
        <taxon>Actinomycetes</taxon>
        <taxon>Mycobacteriales</taxon>
        <taxon>Fodinicola</taxon>
    </lineage>
</organism>
<keyword evidence="5 6" id="KW-0413">Isomerase</keyword>
<proteinExistence type="inferred from homology"/>
<evidence type="ECO:0000256" key="5">
    <source>
        <dbReference type="ARBA" id="ARBA00023235"/>
    </source>
</evidence>
<evidence type="ECO:0000256" key="1">
    <source>
        <dbReference type="ARBA" id="ARBA00008031"/>
    </source>
</evidence>
<dbReference type="Pfam" id="PF02746">
    <property type="entry name" value="MR_MLE_N"/>
    <property type="match status" value="1"/>
</dbReference>
<dbReference type="SFLD" id="SFLDS00001">
    <property type="entry name" value="Enolase"/>
    <property type="match status" value="1"/>
</dbReference>
<evidence type="ECO:0000256" key="2">
    <source>
        <dbReference type="ARBA" id="ARBA00022428"/>
    </source>
</evidence>
<dbReference type="InterPro" id="IPR013341">
    <property type="entry name" value="Mandelate_racemase_N_dom"/>
</dbReference>
<dbReference type="PANTHER" id="PTHR48073:SF2">
    <property type="entry name" value="O-SUCCINYLBENZOATE SYNTHASE"/>
    <property type="match status" value="1"/>
</dbReference>
<evidence type="ECO:0000256" key="4">
    <source>
        <dbReference type="ARBA" id="ARBA00022842"/>
    </source>
</evidence>
<dbReference type="SFLD" id="SFLDF00009">
    <property type="entry name" value="o-succinylbenzoate_synthase"/>
    <property type="match status" value="1"/>
</dbReference>
<keyword evidence="2" id="KW-0474">Menaquinone biosynthesis</keyword>
<name>A0ABN2IRN5_9ACTN</name>
<dbReference type="Gene3D" id="3.30.390.10">
    <property type="entry name" value="Enolase-like, N-terminal domain"/>
    <property type="match status" value="1"/>
</dbReference>
<dbReference type="SMART" id="SM00922">
    <property type="entry name" value="MR_MLE"/>
    <property type="match status" value="1"/>
</dbReference>
<comment type="similarity">
    <text evidence="1 6">Belongs to the mandelate racemase/muconate lactonizing enzyme family.</text>
</comment>
<keyword evidence="9" id="KW-1185">Reference proteome</keyword>
<dbReference type="SFLD" id="SFLDG00180">
    <property type="entry name" value="muconate_cycloisomerase"/>
    <property type="match status" value="1"/>
</dbReference>
<evidence type="ECO:0000259" key="7">
    <source>
        <dbReference type="SMART" id="SM00922"/>
    </source>
</evidence>
<keyword evidence="4 6" id="KW-0460">Magnesium</keyword>
<accession>A0ABN2IRN5</accession>
<dbReference type="InterPro" id="IPR013342">
    <property type="entry name" value="Mandelate_racemase_C"/>
</dbReference>
<dbReference type="InterPro" id="IPR034603">
    <property type="entry name" value="Dipeptide_epimerase"/>
</dbReference>
<evidence type="ECO:0000256" key="6">
    <source>
        <dbReference type="RuleBase" id="RU366006"/>
    </source>
</evidence>
<dbReference type="EC" id="5.1.1.-" evidence="6"/>
<dbReference type="Pfam" id="PF13378">
    <property type="entry name" value="MR_MLE_C"/>
    <property type="match status" value="1"/>
</dbReference>
<dbReference type="EMBL" id="BAAANY010000036">
    <property type="protein sequence ID" value="GAA1710410.1"/>
    <property type="molecule type" value="Genomic_DNA"/>
</dbReference>
<gene>
    <name evidence="8" type="ORF">GCM10009765_69660</name>
</gene>
<evidence type="ECO:0000313" key="9">
    <source>
        <dbReference type="Proteomes" id="UP001500618"/>
    </source>
</evidence>
<sequence>MTITEVRVHQVSVPLHTPWVTAVRRTEVVESLLVEIVDADGRSGWGEGVATWKITGDSLPGMAAAVAGPLAEAVTGRDPADLDDLCRAVGTAVVGNTAAKAAVDCALHDLAAVRLGVPLSQLLGAAPRLMPTDVTLALGPVAEMAEAAGQRVAEGFRVLKVKVGGDPVEDLHRLVAIRKAAGPGTVIRLDANQGWTAREAVRIVSQLEDADLGIELVEQPVPAGDLDGLAFVSARVSTPVAADETVWSPADLVEIVRRRAADVVNIKLAKSGGLRPARGLVAVAEASGVQVMVGSMMESHVGIGAAASLAAVTRTPYAVDLDAAWWLKHSPVTGGPSYEGPDLRLAAAPGLGITGLRP</sequence>
<comment type="caution">
    <text evidence="8">The sequence shown here is derived from an EMBL/GenBank/DDBJ whole genome shotgun (WGS) entry which is preliminary data.</text>
</comment>
<keyword evidence="3 6" id="KW-0479">Metal-binding</keyword>
<comment type="cofactor">
    <cofactor evidence="6">
        <name>Mg(2+)</name>
        <dbReference type="ChEBI" id="CHEBI:18420"/>
    </cofactor>
    <text evidence="6">Binds 1 Mg(2+) ion per subunit.</text>
</comment>
<dbReference type="InterPro" id="IPR029017">
    <property type="entry name" value="Enolase-like_N"/>
</dbReference>
<dbReference type="CDD" id="cd03319">
    <property type="entry name" value="L-Ala-DL-Glu_epimerase"/>
    <property type="match status" value="1"/>
</dbReference>
<dbReference type="InterPro" id="IPR036849">
    <property type="entry name" value="Enolase-like_C_sf"/>
</dbReference>
<evidence type="ECO:0000313" key="8">
    <source>
        <dbReference type="EMBL" id="GAA1710410.1"/>
    </source>
</evidence>
<evidence type="ECO:0000256" key="3">
    <source>
        <dbReference type="ARBA" id="ARBA00022723"/>
    </source>
</evidence>
<dbReference type="Gene3D" id="3.20.20.120">
    <property type="entry name" value="Enolase-like C-terminal domain"/>
    <property type="match status" value="1"/>
</dbReference>
<feature type="domain" description="Mandelate racemase/muconate lactonizing enzyme C-terminal" evidence="7">
    <location>
        <begin position="141"/>
        <end position="239"/>
    </location>
</feature>
<dbReference type="Proteomes" id="UP001500618">
    <property type="component" value="Unassembled WGS sequence"/>
</dbReference>
<dbReference type="PANTHER" id="PTHR48073">
    <property type="entry name" value="O-SUCCINYLBENZOATE SYNTHASE-RELATED"/>
    <property type="match status" value="1"/>
</dbReference>
<dbReference type="RefSeq" id="WP_163567194.1">
    <property type="nucleotide sequence ID" value="NZ_BAAANY010000036.1"/>
</dbReference>
<protein>
    <recommendedName>
        <fullName evidence="6">Dipeptide epimerase</fullName>
        <ecNumber evidence="6">5.1.1.-</ecNumber>
    </recommendedName>
</protein>
<dbReference type="SUPFAM" id="SSF51604">
    <property type="entry name" value="Enolase C-terminal domain-like"/>
    <property type="match status" value="1"/>
</dbReference>
<dbReference type="SUPFAM" id="SSF54826">
    <property type="entry name" value="Enolase N-terminal domain-like"/>
    <property type="match status" value="1"/>
</dbReference>
<dbReference type="InterPro" id="IPR029065">
    <property type="entry name" value="Enolase_C-like"/>
</dbReference>